<name>A0A3G5AJV0_9VIRU</name>
<gene>
    <name evidence="1" type="ORF">Solumvirus5_20</name>
</gene>
<dbReference type="EMBL" id="MK072502">
    <property type="protein sequence ID" value="AYV86353.1"/>
    <property type="molecule type" value="Genomic_DNA"/>
</dbReference>
<proteinExistence type="predicted"/>
<protein>
    <submittedName>
        <fullName evidence="1">Uncharacterized protein</fullName>
    </submittedName>
</protein>
<sequence>MPNNKRRRRDNDLYDSFVFIGRSHHEDDTWGERLFSLSIGILIGIIMMR</sequence>
<organism evidence="1">
    <name type="scientific">Solumvirus sp</name>
    <dbReference type="NCBI Taxonomy" id="2487773"/>
    <lineage>
        <taxon>Viruses</taxon>
        <taxon>Pithoviruses</taxon>
    </lineage>
</organism>
<reference evidence="1" key="1">
    <citation type="submission" date="2018-10" db="EMBL/GenBank/DDBJ databases">
        <title>Hidden diversity of soil giant viruses.</title>
        <authorList>
            <person name="Schulz F."/>
            <person name="Alteio L."/>
            <person name="Goudeau D."/>
            <person name="Ryan E.M."/>
            <person name="Malmstrom R.R."/>
            <person name="Blanchard J."/>
            <person name="Woyke T."/>
        </authorList>
    </citation>
    <scope>NUCLEOTIDE SEQUENCE</scope>
    <source>
        <strain evidence="1">SMV1</strain>
    </source>
</reference>
<evidence type="ECO:0000313" key="1">
    <source>
        <dbReference type="EMBL" id="AYV86353.1"/>
    </source>
</evidence>
<accession>A0A3G5AJV0</accession>